<keyword evidence="2" id="KW-1185">Reference proteome</keyword>
<evidence type="ECO:0000313" key="2">
    <source>
        <dbReference type="Proteomes" id="UP000054477"/>
    </source>
</evidence>
<proteinExistence type="predicted"/>
<accession>A0A0C9XTX3</accession>
<name>A0A0C9XTX3_9AGAR</name>
<reference evidence="2" key="2">
    <citation type="submission" date="2015-01" db="EMBL/GenBank/DDBJ databases">
        <title>Evolutionary Origins and Diversification of the Mycorrhizal Mutualists.</title>
        <authorList>
            <consortium name="DOE Joint Genome Institute"/>
            <consortium name="Mycorrhizal Genomics Consortium"/>
            <person name="Kohler A."/>
            <person name="Kuo A."/>
            <person name="Nagy L.G."/>
            <person name="Floudas D."/>
            <person name="Copeland A."/>
            <person name="Barry K.W."/>
            <person name="Cichocki N."/>
            <person name="Veneault-Fourrey C."/>
            <person name="LaButti K."/>
            <person name="Lindquist E.A."/>
            <person name="Lipzen A."/>
            <person name="Lundell T."/>
            <person name="Morin E."/>
            <person name="Murat C."/>
            <person name="Riley R."/>
            <person name="Ohm R."/>
            <person name="Sun H."/>
            <person name="Tunlid A."/>
            <person name="Henrissat B."/>
            <person name="Grigoriev I.V."/>
            <person name="Hibbett D.S."/>
            <person name="Martin F."/>
        </authorList>
    </citation>
    <scope>NUCLEOTIDE SEQUENCE [LARGE SCALE GENOMIC DNA]</scope>
    <source>
        <strain evidence="2">LaAM-08-1</strain>
    </source>
</reference>
<dbReference type="Proteomes" id="UP000054477">
    <property type="component" value="Unassembled WGS sequence"/>
</dbReference>
<gene>
    <name evidence="1" type="ORF">K443DRAFT_675411</name>
</gene>
<sequence length="108" mass="12336">MSEGAKSILQVGFYGATNPHFSPMWNCSALSPLLSWKEDQPKTIRGPCSEARRVDDLCFENRSWRVPNCLSRLPFYSIYFCCSEDMTASCRISTERGEFLNYSSKHHG</sequence>
<reference evidence="1 2" key="1">
    <citation type="submission" date="2014-04" db="EMBL/GenBank/DDBJ databases">
        <authorList>
            <consortium name="DOE Joint Genome Institute"/>
            <person name="Kuo A."/>
            <person name="Kohler A."/>
            <person name="Nagy L.G."/>
            <person name="Floudas D."/>
            <person name="Copeland A."/>
            <person name="Barry K.W."/>
            <person name="Cichocki N."/>
            <person name="Veneault-Fourrey C."/>
            <person name="LaButti K."/>
            <person name="Lindquist E.A."/>
            <person name="Lipzen A."/>
            <person name="Lundell T."/>
            <person name="Morin E."/>
            <person name="Murat C."/>
            <person name="Sun H."/>
            <person name="Tunlid A."/>
            <person name="Henrissat B."/>
            <person name="Grigoriev I.V."/>
            <person name="Hibbett D.S."/>
            <person name="Martin F."/>
            <person name="Nordberg H.P."/>
            <person name="Cantor M.N."/>
            <person name="Hua S.X."/>
        </authorList>
    </citation>
    <scope>NUCLEOTIDE SEQUENCE [LARGE SCALE GENOMIC DNA]</scope>
    <source>
        <strain evidence="1 2">LaAM-08-1</strain>
    </source>
</reference>
<organism evidence="1 2">
    <name type="scientific">Laccaria amethystina LaAM-08-1</name>
    <dbReference type="NCBI Taxonomy" id="1095629"/>
    <lineage>
        <taxon>Eukaryota</taxon>
        <taxon>Fungi</taxon>
        <taxon>Dikarya</taxon>
        <taxon>Basidiomycota</taxon>
        <taxon>Agaricomycotina</taxon>
        <taxon>Agaricomycetes</taxon>
        <taxon>Agaricomycetidae</taxon>
        <taxon>Agaricales</taxon>
        <taxon>Agaricineae</taxon>
        <taxon>Hydnangiaceae</taxon>
        <taxon>Laccaria</taxon>
    </lineage>
</organism>
<dbReference type="EMBL" id="KN838563">
    <property type="protein sequence ID" value="KIK05124.1"/>
    <property type="molecule type" value="Genomic_DNA"/>
</dbReference>
<dbReference type="HOGENOM" id="CLU_2197388_0_0_1"/>
<protein>
    <submittedName>
        <fullName evidence="1">Uncharacterized protein</fullName>
    </submittedName>
</protein>
<dbReference type="AlphaFoldDB" id="A0A0C9XTX3"/>
<evidence type="ECO:0000313" key="1">
    <source>
        <dbReference type="EMBL" id="KIK05124.1"/>
    </source>
</evidence>